<keyword evidence="2 5" id="KW-0210">Decarboxylase</keyword>
<feature type="binding site" evidence="5">
    <location>
        <position position="367"/>
    </location>
    <ligand>
        <name>substrate</name>
    </ligand>
</feature>
<evidence type="ECO:0000259" key="9">
    <source>
        <dbReference type="Pfam" id="PF00278"/>
    </source>
</evidence>
<comment type="cofactor">
    <cofactor evidence="1 5 7 8">
        <name>pyridoxal 5'-phosphate</name>
        <dbReference type="ChEBI" id="CHEBI:597326"/>
    </cofactor>
</comment>
<dbReference type="GO" id="GO:0009089">
    <property type="term" value="P:lysine biosynthetic process via diaminopimelate"/>
    <property type="evidence" value="ECO:0007669"/>
    <property type="project" value="UniProtKB-UniRule"/>
</dbReference>
<dbReference type="InterPro" id="IPR009006">
    <property type="entry name" value="Ala_racemase/Decarboxylase_C"/>
</dbReference>
<accession>A0A1F6GQB3</accession>
<keyword evidence="5" id="KW-0028">Amino-acid biosynthesis</keyword>
<evidence type="ECO:0000256" key="6">
    <source>
        <dbReference type="NCBIfam" id="TIGR01048"/>
    </source>
</evidence>
<dbReference type="InterPro" id="IPR029066">
    <property type="entry name" value="PLP-binding_barrel"/>
</dbReference>
<comment type="subunit">
    <text evidence="5">Homodimer.</text>
</comment>
<comment type="similarity">
    <text evidence="5">Belongs to the Orn/Lys/Arg decarboxylase class-II family. LysA subfamily.</text>
</comment>
<gene>
    <name evidence="5" type="primary">lysA</name>
    <name evidence="11" type="ORF">A2557_05615</name>
</gene>
<evidence type="ECO:0000256" key="3">
    <source>
        <dbReference type="ARBA" id="ARBA00022898"/>
    </source>
</evidence>
<organism evidence="11 12">
    <name type="scientific">Candidatus Lambdaproteobacteria bacterium RIFOXYD2_FULL_56_26</name>
    <dbReference type="NCBI Taxonomy" id="1817773"/>
    <lineage>
        <taxon>Bacteria</taxon>
        <taxon>Pseudomonadati</taxon>
        <taxon>Pseudomonadota</taxon>
        <taxon>Candidatus Lambdaproteobacteria</taxon>
    </lineage>
</organism>
<dbReference type="UniPathway" id="UPA00034">
    <property type="reaction ID" value="UER00027"/>
</dbReference>
<dbReference type="AlphaFoldDB" id="A0A1F6GQB3"/>
<dbReference type="SUPFAM" id="SSF50621">
    <property type="entry name" value="Alanine racemase C-terminal domain-like"/>
    <property type="match status" value="1"/>
</dbReference>
<evidence type="ECO:0000256" key="7">
    <source>
        <dbReference type="PIRSR" id="PIRSR600183-50"/>
    </source>
</evidence>
<comment type="caution">
    <text evidence="11">The sequence shown here is derived from an EMBL/GenBank/DDBJ whole genome shotgun (WGS) entry which is preliminary data.</text>
</comment>
<dbReference type="InterPro" id="IPR022644">
    <property type="entry name" value="De-COase2_N"/>
</dbReference>
<proteinExistence type="inferred from homology"/>
<evidence type="ECO:0000256" key="8">
    <source>
        <dbReference type="RuleBase" id="RU003738"/>
    </source>
</evidence>
<reference evidence="11 12" key="1">
    <citation type="journal article" date="2016" name="Nat. Commun.">
        <title>Thousands of microbial genomes shed light on interconnected biogeochemical processes in an aquifer system.</title>
        <authorList>
            <person name="Anantharaman K."/>
            <person name="Brown C.T."/>
            <person name="Hug L.A."/>
            <person name="Sharon I."/>
            <person name="Castelle C.J."/>
            <person name="Probst A.J."/>
            <person name="Thomas B.C."/>
            <person name="Singh A."/>
            <person name="Wilkins M.J."/>
            <person name="Karaoz U."/>
            <person name="Brodie E.L."/>
            <person name="Williams K.H."/>
            <person name="Hubbard S.S."/>
            <person name="Banfield J.F."/>
        </authorList>
    </citation>
    <scope>NUCLEOTIDE SEQUENCE [LARGE SCALE GENOMIC DNA]</scope>
</reference>
<dbReference type="GO" id="GO:0008836">
    <property type="term" value="F:diaminopimelate decarboxylase activity"/>
    <property type="evidence" value="ECO:0007669"/>
    <property type="project" value="UniProtKB-UniRule"/>
</dbReference>
<dbReference type="GO" id="GO:0030170">
    <property type="term" value="F:pyridoxal phosphate binding"/>
    <property type="evidence" value="ECO:0007669"/>
    <property type="project" value="UniProtKB-UniRule"/>
</dbReference>
<keyword evidence="3 5" id="KW-0663">Pyridoxal phosphate</keyword>
<evidence type="ECO:0000256" key="5">
    <source>
        <dbReference type="HAMAP-Rule" id="MF_02120"/>
    </source>
</evidence>
<dbReference type="InterPro" id="IPR000183">
    <property type="entry name" value="Orn/DAP/Arg_de-COase"/>
</dbReference>
<dbReference type="CDD" id="cd06828">
    <property type="entry name" value="PLPDE_III_DapDC"/>
    <property type="match status" value="1"/>
</dbReference>
<feature type="modified residue" description="N6-(pyridoxal phosphate)lysine" evidence="5 7">
    <location>
        <position position="58"/>
    </location>
</feature>
<dbReference type="PRINTS" id="PR01181">
    <property type="entry name" value="DAPDCRBXLASE"/>
</dbReference>
<feature type="active site" description="Proton donor" evidence="7">
    <location>
        <position position="338"/>
    </location>
</feature>
<evidence type="ECO:0000256" key="1">
    <source>
        <dbReference type="ARBA" id="ARBA00001933"/>
    </source>
</evidence>
<sequence length="410" mass="45344">MKTLPRQRGTIQLGKLSPEELAGRFGTPLYLYDEQTLRNRCRSLKDALPGINLYYSAKANSNVSLLKVIKAEGLLVDAMSPGEVIQELEAGYQPKELLFVSNNVPQTTFDWLAAQGVERVIADSLSQMTRWCKAKPGAKVVLRLNPGKGAGHHEKVVTAGKVKFGIDPDLLPQAMEQAKALGGKVTGLMVHIGSLFLDPQPWLEAVDWLLAQAAPYRELEYLDFGGGLGIPYDRTTTEPFPLESFAKALLERLSAFETLTQRKTEFALEPGRFLVAESGFCLARVQSVKVNQGIKFLGTDLGFNFLIRPEMYGSYHEILHCSKEEPGATPVQVVGNVCESGDYLGKDRLLPETQEGDLLLVRDTGAYGFSMASNYNSMPRPAEVLIQTDGEPRLIRRAQKPEDILRDQVF</sequence>
<evidence type="ECO:0000313" key="11">
    <source>
        <dbReference type="EMBL" id="OGH00208.1"/>
    </source>
</evidence>
<dbReference type="EMBL" id="MFNF01000048">
    <property type="protein sequence ID" value="OGH00208.1"/>
    <property type="molecule type" value="Genomic_DNA"/>
</dbReference>
<evidence type="ECO:0000259" key="10">
    <source>
        <dbReference type="Pfam" id="PF02784"/>
    </source>
</evidence>
<feature type="binding site" evidence="5">
    <location>
        <position position="308"/>
    </location>
    <ligand>
        <name>substrate</name>
    </ligand>
</feature>
<keyword evidence="4 5" id="KW-0456">Lyase</keyword>
<dbReference type="PANTHER" id="PTHR43727:SF2">
    <property type="entry name" value="GROUP IV DECARBOXYLASE"/>
    <property type="match status" value="1"/>
</dbReference>
<dbReference type="InterPro" id="IPR002986">
    <property type="entry name" value="DAP_deCOOHase_LysA"/>
</dbReference>
<feature type="binding site" evidence="5">
    <location>
        <position position="272"/>
    </location>
    <ligand>
        <name>substrate</name>
    </ligand>
</feature>
<dbReference type="InterPro" id="IPR022643">
    <property type="entry name" value="De-COase2_C"/>
</dbReference>
<protein>
    <recommendedName>
        <fullName evidence="5 6">Diaminopimelate decarboxylase</fullName>
        <shortName evidence="5">DAP decarboxylase</shortName>
        <shortName evidence="5">DAPDC</shortName>
        <ecNumber evidence="5 6">4.1.1.20</ecNumber>
    </recommendedName>
</protein>
<evidence type="ECO:0000256" key="2">
    <source>
        <dbReference type="ARBA" id="ARBA00022793"/>
    </source>
</evidence>
<comment type="function">
    <text evidence="5">Specifically catalyzes the decarboxylation of meso-diaminopimelate (meso-DAP) to L-lysine.</text>
</comment>
<feature type="binding site" evidence="5">
    <location>
        <position position="367"/>
    </location>
    <ligand>
        <name>pyridoxal 5'-phosphate</name>
        <dbReference type="ChEBI" id="CHEBI:597326"/>
    </ligand>
</feature>
<dbReference type="Proteomes" id="UP000177583">
    <property type="component" value="Unassembled WGS sequence"/>
</dbReference>
<feature type="domain" description="Orn/DAP/Arg decarboxylase 2 C-terminal" evidence="9">
    <location>
        <begin position="33"/>
        <end position="365"/>
    </location>
</feature>
<evidence type="ECO:0000256" key="4">
    <source>
        <dbReference type="ARBA" id="ARBA00023239"/>
    </source>
</evidence>
<dbReference type="HAMAP" id="MF_02120">
    <property type="entry name" value="LysA"/>
    <property type="match status" value="1"/>
</dbReference>
<feature type="binding site" evidence="5">
    <location>
        <begin position="269"/>
        <end position="272"/>
    </location>
    <ligand>
        <name>pyridoxal 5'-phosphate</name>
        <dbReference type="ChEBI" id="CHEBI:597326"/>
    </ligand>
</feature>
<dbReference type="Gene3D" id="2.40.37.10">
    <property type="entry name" value="Lyase, Ornithine Decarboxylase, Chain A, domain 1"/>
    <property type="match status" value="1"/>
</dbReference>
<dbReference type="PANTHER" id="PTHR43727">
    <property type="entry name" value="DIAMINOPIMELATE DECARBOXYLASE"/>
    <property type="match status" value="1"/>
</dbReference>
<dbReference type="Gene3D" id="3.20.20.10">
    <property type="entry name" value="Alanine racemase"/>
    <property type="match status" value="1"/>
</dbReference>
<comment type="pathway">
    <text evidence="5 8">Amino-acid biosynthesis; L-lysine biosynthesis via DAP pathway; L-lysine from DL-2,6-diaminopimelate: step 1/1.</text>
</comment>
<feature type="binding site" evidence="5">
    <location>
        <position position="227"/>
    </location>
    <ligand>
        <name>pyridoxal 5'-phosphate</name>
        <dbReference type="ChEBI" id="CHEBI:597326"/>
    </ligand>
</feature>
<name>A0A1F6GQB3_9PROT</name>
<feature type="domain" description="Orn/DAP/Arg decarboxylase 2 N-terminal" evidence="10">
    <location>
        <begin position="36"/>
        <end position="276"/>
    </location>
</feature>
<dbReference type="SUPFAM" id="SSF51419">
    <property type="entry name" value="PLP-binding barrel"/>
    <property type="match status" value="1"/>
</dbReference>
<dbReference type="NCBIfam" id="TIGR01048">
    <property type="entry name" value="lysA"/>
    <property type="match status" value="1"/>
</dbReference>
<dbReference type="Pfam" id="PF02784">
    <property type="entry name" value="Orn_Arg_deC_N"/>
    <property type="match status" value="1"/>
</dbReference>
<feature type="binding site" evidence="5">
    <location>
        <position position="312"/>
    </location>
    <ligand>
        <name>substrate</name>
    </ligand>
</feature>
<dbReference type="Pfam" id="PF00278">
    <property type="entry name" value="Orn_DAP_Arg_deC"/>
    <property type="match status" value="1"/>
</dbReference>
<comment type="catalytic activity">
    <reaction evidence="5 8">
        <text>meso-2,6-diaminopimelate + H(+) = L-lysine + CO2</text>
        <dbReference type="Rhea" id="RHEA:15101"/>
        <dbReference type="ChEBI" id="CHEBI:15378"/>
        <dbReference type="ChEBI" id="CHEBI:16526"/>
        <dbReference type="ChEBI" id="CHEBI:32551"/>
        <dbReference type="ChEBI" id="CHEBI:57791"/>
        <dbReference type="EC" id="4.1.1.20"/>
    </reaction>
</comment>
<keyword evidence="5 8" id="KW-0457">Lysine biosynthesis</keyword>
<feature type="binding site" evidence="5">
    <location>
        <position position="339"/>
    </location>
    <ligand>
        <name>substrate</name>
    </ligand>
</feature>
<dbReference type="PRINTS" id="PR01179">
    <property type="entry name" value="ODADCRBXLASE"/>
</dbReference>
<evidence type="ECO:0000313" key="12">
    <source>
        <dbReference type="Proteomes" id="UP000177583"/>
    </source>
</evidence>
<dbReference type="EC" id="4.1.1.20" evidence="5 6"/>